<dbReference type="GO" id="GO:0005524">
    <property type="term" value="F:ATP binding"/>
    <property type="evidence" value="ECO:0007669"/>
    <property type="project" value="UniProtKB-KW"/>
</dbReference>
<gene>
    <name evidence="4" type="ORF">FHS56_000169</name>
</gene>
<dbReference type="EMBL" id="JAASRN010000001">
    <property type="protein sequence ID" value="NIK72683.1"/>
    <property type="molecule type" value="Genomic_DNA"/>
</dbReference>
<keyword evidence="1" id="KW-0547">Nucleotide-binding</keyword>
<dbReference type="InterPro" id="IPR027417">
    <property type="entry name" value="P-loop_NTPase"/>
</dbReference>
<keyword evidence="2 4" id="KW-0067">ATP-binding</keyword>
<dbReference type="AlphaFoldDB" id="A0A846MMB2"/>
<dbReference type="InterPro" id="IPR003593">
    <property type="entry name" value="AAA+_ATPase"/>
</dbReference>
<protein>
    <submittedName>
        <fullName evidence="4">Iron complex transport system ATP-binding protein</fullName>
    </submittedName>
</protein>
<dbReference type="RefSeq" id="WP_166917997.1">
    <property type="nucleotide sequence ID" value="NZ_JAASRN010000001.1"/>
</dbReference>
<accession>A0A846MMB2</accession>
<dbReference type="GO" id="GO:0016887">
    <property type="term" value="F:ATP hydrolysis activity"/>
    <property type="evidence" value="ECO:0007669"/>
    <property type="project" value="InterPro"/>
</dbReference>
<organism evidence="4 5">
    <name type="scientific">Thermonema lapsum</name>
    <dbReference type="NCBI Taxonomy" id="28195"/>
    <lineage>
        <taxon>Bacteria</taxon>
        <taxon>Pseudomonadati</taxon>
        <taxon>Bacteroidota</taxon>
        <taxon>Cytophagia</taxon>
        <taxon>Cytophagales</taxon>
        <taxon>Thermonemataceae</taxon>
        <taxon>Thermonema</taxon>
    </lineage>
</organism>
<keyword evidence="5" id="KW-1185">Reference proteome</keyword>
<dbReference type="Proteomes" id="UP000537126">
    <property type="component" value="Unassembled WGS sequence"/>
</dbReference>
<dbReference type="Pfam" id="PF00005">
    <property type="entry name" value="ABC_tran"/>
    <property type="match status" value="1"/>
</dbReference>
<dbReference type="Gene3D" id="3.40.50.300">
    <property type="entry name" value="P-loop containing nucleotide triphosphate hydrolases"/>
    <property type="match status" value="1"/>
</dbReference>
<evidence type="ECO:0000313" key="4">
    <source>
        <dbReference type="EMBL" id="NIK72683.1"/>
    </source>
</evidence>
<evidence type="ECO:0000256" key="1">
    <source>
        <dbReference type="ARBA" id="ARBA00022741"/>
    </source>
</evidence>
<dbReference type="PROSITE" id="PS50893">
    <property type="entry name" value="ABC_TRANSPORTER_2"/>
    <property type="match status" value="1"/>
</dbReference>
<evidence type="ECO:0000259" key="3">
    <source>
        <dbReference type="PROSITE" id="PS50893"/>
    </source>
</evidence>
<sequence length="333" mass="37663">MIEAHDLSIGYNKKNVLFKGLRFQLPKGKLIGLISPNGGGKSTLIKTLGGLLPPLAGEISIQGRPLSSMHARERARYISIILTHHPSTPYLRVWELVSFGLYPHSSFMDMWQLSSHQRSQIERALAQCGALSLKDKYFEQLSDGQQQKVMLARTLVQATPFILLDEPTTYLDLPARHSLLKLLKELCRQQQKGILFSTHELSMAMQFCDVLWLLLPDGRLVSGIAEELGAHGYFDMLFAESGQQLDPIGMRYIPQAACGTYFLHGSEHPYKAWTRHLLERLGWQAATSPSGADIQIYCSTDSCWQIETREKRTQYYDWLSLHEALKNMGCSTH</sequence>
<evidence type="ECO:0000256" key="2">
    <source>
        <dbReference type="ARBA" id="ARBA00022840"/>
    </source>
</evidence>
<evidence type="ECO:0000313" key="5">
    <source>
        <dbReference type="Proteomes" id="UP000537126"/>
    </source>
</evidence>
<dbReference type="SUPFAM" id="SSF52540">
    <property type="entry name" value="P-loop containing nucleoside triphosphate hydrolases"/>
    <property type="match status" value="1"/>
</dbReference>
<dbReference type="PANTHER" id="PTHR42794">
    <property type="entry name" value="HEMIN IMPORT ATP-BINDING PROTEIN HMUV"/>
    <property type="match status" value="1"/>
</dbReference>
<comment type="caution">
    <text evidence="4">The sequence shown here is derived from an EMBL/GenBank/DDBJ whole genome shotgun (WGS) entry which is preliminary data.</text>
</comment>
<dbReference type="SMART" id="SM00382">
    <property type="entry name" value="AAA"/>
    <property type="match status" value="1"/>
</dbReference>
<reference evidence="4 5" key="1">
    <citation type="submission" date="2020-03" db="EMBL/GenBank/DDBJ databases">
        <title>Genomic Encyclopedia of Type Strains, Phase IV (KMG-IV): sequencing the most valuable type-strain genomes for metagenomic binning, comparative biology and taxonomic classification.</title>
        <authorList>
            <person name="Goeker M."/>
        </authorList>
    </citation>
    <scope>NUCLEOTIDE SEQUENCE [LARGE SCALE GENOMIC DNA]</scope>
    <source>
        <strain evidence="4 5">DSM 5718</strain>
    </source>
</reference>
<proteinExistence type="predicted"/>
<dbReference type="PANTHER" id="PTHR42794:SF2">
    <property type="entry name" value="ABC TRANSPORTER ATP-BINDING PROTEIN"/>
    <property type="match status" value="1"/>
</dbReference>
<name>A0A846MMB2_9BACT</name>
<dbReference type="InterPro" id="IPR003439">
    <property type="entry name" value="ABC_transporter-like_ATP-bd"/>
</dbReference>
<dbReference type="CDD" id="cd03214">
    <property type="entry name" value="ABC_Iron-Siderophores_B12_Hemin"/>
    <property type="match status" value="1"/>
</dbReference>
<feature type="domain" description="ABC transporter" evidence="3">
    <location>
        <begin position="2"/>
        <end position="241"/>
    </location>
</feature>